<dbReference type="PANTHER" id="PTHR45931:SF3">
    <property type="entry name" value="RING ZINC FINGER-CONTAINING PROTEIN"/>
    <property type="match status" value="1"/>
</dbReference>
<dbReference type="EMBL" id="JH431963">
    <property type="status" value="NOT_ANNOTATED_CDS"/>
    <property type="molecule type" value="Genomic_DNA"/>
</dbReference>
<dbReference type="PhylomeDB" id="T1J8S5"/>
<proteinExistence type="predicted"/>
<evidence type="ECO:0000256" key="3">
    <source>
        <dbReference type="ARBA" id="ARBA00022833"/>
    </source>
</evidence>
<evidence type="ECO:0000259" key="5">
    <source>
        <dbReference type="PROSITE" id="PS50089"/>
    </source>
</evidence>
<dbReference type="GO" id="GO:0006511">
    <property type="term" value="P:ubiquitin-dependent protein catabolic process"/>
    <property type="evidence" value="ECO:0007669"/>
    <property type="project" value="TreeGrafter"/>
</dbReference>
<dbReference type="CDD" id="cd16454">
    <property type="entry name" value="RING-H2_PA-TM-RING"/>
    <property type="match status" value="1"/>
</dbReference>
<name>T1J8S5_STRMM</name>
<dbReference type="InterPro" id="IPR001841">
    <property type="entry name" value="Znf_RING"/>
</dbReference>
<evidence type="ECO:0000256" key="1">
    <source>
        <dbReference type="ARBA" id="ARBA00022723"/>
    </source>
</evidence>
<dbReference type="InterPro" id="IPR051834">
    <property type="entry name" value="RING_finger_E3_ligase"/>
</dbReference>
<dbReference type="PANTHER" id="PTHR45931">
    <property type="entry name" value="SI:CH211-59O9.10"/>
    <property type="match status" value="1"/>
</dbReference>
<dbReference type="STRING" id="126957.T1J8S5"/>
<evidence type="ECO:0000256" key="2">
    <source>
        <dbReference type="ARBA" id="ARBA00022771"/>
    </source>
</evidence>
<organism evidence="6 7">
    <name type="scientific">Strigamia maritima</name>
    <name type="common">European centipede</name>
    <name type="synonym">Geophilus maritimus</name>
    <dbReference type="NCBI Taxonomy" id="126957"/>
    <lineage>
        <taxon>Eukaryota</taxon>
        <taxon>Metazoa</taxon>
        <taxon>Ecdysozoa</taxon>
        <taxon>Arthropoda</taxon>
        <taxon>Myriapoda</taxon>
        <taxon>Chilopoda</taxon>
        <taxon>Pleurostigmophora</taxon>
        <taxon>Geophilomorpha</taxon>
        <taxon>Linotaeniidae</taxon>
        <taxon>Strigamia</taxon>
    </lineage>
</organism>
<feature type="domain" description="RING-type" evidence="5">
    <location>
        <begin position="74"/>
        <end position="115"/>
    </location>
</feature>
<dbReference type="GO" id="GO:0008270">
    <property type="term" value="F:zinc ion binding"/>
    <property type="evidence" value="ECO:0007669"/>
    <property type="project" value="UniProtKB-KW"/>
</dbReference>
<keyword evidence="2 4" id="KW-0863">Zinc-finger</keyword>
<keyword evidence="7" id="KW-1185">Reference proteome</keyword>
<evidence type="ECO:0000313" key="7">
    <source>
        <dbReference type="Proteomes" id="UP000014500"/>
    </source>
</evidence>
<dbReference type="PROSITE" id="PS50089">
    <property type="entry name" value="ZF_RING_2"/>
    <property type="match status" value="1"/>
</dbReference>
<evidence type="ECO:0000313" key="6">
    <source>
        <dbReference type="EnsemblMetazoa" id="SMAR010112-PA"/>
    </source>
</evidence>
<reference evidence="7" key="1">
    <citation type="submission" date="2011-05" db="EMBL/GenBank/DDBJ databases">
        <authorList>
            <person name="Richards S.R."/>
            <person name="Qu J."/>
            <person name="Jiang H."/>
            <person name="Jhangiani S.N."/>
            <person name="Agravi P."/>
            <person name="Goodspeed R."/>
            <person name="Gross S."/>
            <person name="Mandapat C."/>
            <person name="Jackson L."/>
            <person name="Mathew T."/>
            <person name="Pu L."/>
            <person name="Thornton R."/>
            <person name="Saada N."/>
            <person name="Wilczek-Boney K.B."/>
            <person name="Lee S."/>
            <person name="Kovar C."/>
            <person name="Wu Y."/>
            <person name="Scherer S.E."/>
            <person name="Worley K.C."/>
            <person name="Muzny D.M."/>
            <person name="Gibbs R."/>
        </authorList>
    </citation>
    <scope>NUCLEOTIDE SEQUENCE</scope>
    <source>
        <strain evidence="7">Brora</strain>
    </source>
</reference>
<accession>T1J8S5</accession>
<dbReference type="Gene3D" id="3.30.40.10">
    <property type="entry name" value="Zinc/RING finger domain, C3HC4 (zinc finger)"/>
    <property type="match status" value="1"/>
</dbReference>
<dbReference type="SUPFAM" id="SSF57850">
    <property type="entry name" value="RING/U-box"/>
    <property type="match status" value="1"/>
</dbReference>
<dbReference type="EnsemblMetazoa" id="SMAR010112-RA">
    <property type="protein sequence ID" value="SMAR010112-PA"/>
    <property type="gene ID" value="SMAR010112"/>
</dbReference>
<keyword evidence="3" id="KW-0862">Zinc</keyword>
<dbReference type="GO" id="GO:0005634">
    <property type="term" value="C:nucleus"/>
    <property type="evidence" value="ECO:0007669"/>
    <property type="project" value="TreeGrafter"/>
</dbReference>
<keyword evidence="1" id="KW-0479">Metal-binding</keyword>
<dbReference type="eggNOG" id="KOG0800">
    <property type="taxonomic scope" value="Eukaryota"/>
</dbReference>
<dbReference type="Pfam" id="PF13639">
    <property type="entry name" value="zf-RING_2"/>
    <property type="match status" value="1"/>
</dbReference>
<protein>
    <recommendedName>
        <fullName evidence="5">RING-type domain-containing protein</fullName>
    </recommendedName>
</protein>
<reference evidence="6" key="2">
    <citation type="submission" date="2015-02" db="UniProtKB">
        <authorList>
            <consortium name="EnsemblMetazoa"/>
        </authorList>
    </citation>
    <scope>IDENTIFICATION</scope>
</reference>
<dbReference type="SMART" id="SM00184">
    <property type="entry name" value="RING"/>
    <property type="match status" value="1"/>
</dbReference>
<sequence>MSEQGDFVLQQIVAILEDYNGRTGTRFMVIDIERTFLERTQDIEFNSNFRPLTEFTLVPLHSRVLRDDDVEKNCVICLEEQKCKQAVKDLPCKHVFHSECIDNWLLANYNCPLCRTDLRQNPNI</sequence>
<dbReference type="AlphaFoldDB" id="T1J8S5"/>
<evidence type="ECO:0000256" key="4">
    <source>
        <dbReference type="PROSITE-ProRule" id="PRU00175"/>
    </source>
</evidence>
<dbReference type="InterPro" id="IPR013083">
    <property type="entry name" value="Znf_RING/FYVE/PHD"/>
</dbReference>
<dbReference type="Proteomes" id="UP000014500">
    <property type="component" value="Unassembled WGS sequence"/>
</dbReference>
<dbReference type="GO" id="GO:0061630">
    <property type="term" value="F:ubiquitin protein ligase activity"/>
    <property type="evidence" value="ECO:0007669"/>
    <property type="project" value="TreeGrafter"/>
</dbReference>
<dbReference type="HOGENOM" id="CLU_2040993_0_0_1"/>